<proteinExistence type="predicted"/>
<dbReference type="EMBL" id="JBHUMX010000019">
    <property type="protein sequence ID" value="MFD2628802.1"/>
    <property type="molecule type" value="Genomic_DNA"/>
</dbReference>
<evidence type="ECO:0000313" key="2">
    <source>
        <dbReference type="Proteomes" id="UP001597451"/>
    </source>
</evidence>
<keyword evidence="2" id="KW-1185">Reference proteome</keyword>
<evidence type="ECO:0000313" key="1">
    <source>
        <dbReference type="EMBL" id="MFD2628802.1"/>
    </source>
</evidence>
<comment type="caution">
    <text evidence="1">The sequence shown here is derived from an EMBL/GenBank/DDBJ whole genome shotgun (WGS) entry which is preliminary data.</text>
</comment>
<protein>
    <submittedName>
        <fullName evidence="1">ArpU family phage packaging/lysis transcriptional regulator</fullName>
    </submittedName>
</protein>
<gene>
    <name evidence="1" type="ORF">ACFSUN_08380</name>
</gene>
<organism evidence="1 2">
    <name type="scientific">Oceanobacillus kapialis</name>
    <dbReference type="NCBI Taxonomy" id="481353"/>
    <lineage>
        <taxon>Bacteria</taxon>
        <taxon>Bacillati</taxon>
        <taxon>Bacillota</taxon>
        <taxon>Bacilli</taxon>
        <taxon>Bacillales</taxon>
        <taxon>Bacillaceae</taxon>
        <taxon>Oceanobacillus</taxon>
    </lineage>
</organism>
<reference evidence="2" key="1">
    <citation type="journal article" date="2019" name="Int. J. Syst. Evol. Microbiol.">
        <title>The Global Catalogue of Microorganisms (GCM) 10K type strain sequencing project: providing services to taxonomists for standard genome sequencing and annotation.</title>
        <authorList>
            <consortium name="The Broad Institute Genomics Platform"/>
            <consortium name="The Broad Institute Genome Sequencing Center for Infectious Disease"/>
            <person name="Wu L."/>
            <person name="Ma J."/>
        </authorList>
    </citation>
    <scope>NUCLEOTIDE SEQUENCE [LARGE SCALE GENOMIC DNA]</scope>
    <source>
        <strain evidence="2">TISTR 1858</strain>
    </source>
</reference>
<dbReference type="InterPro" id="IPR006524">
    <property type="entry name" value="ArpU-like"/>
</dbReference>
<accession>A0ABW5Q0G3</accession>
<dbReference type="NCBIfam" id="TIGR01637">
    <property type="entry name" value="phage_arpU"/>
    <property type="match status" value="1"/>
</dbReference>
<sequence>MQLAFNLPKIHREETKKMVEKILEDYRMYLLMDPEDNEPKVTVAFKLVPSGPSNQFHSSTEDAAVRKIDQEMKRKSHINKVLDAVNRLAYQERSIIINRYLQNEEVFDYEVYNDLGYSERKYYRIKARAFYKLAFILRIEVYEEGGEAS</sequence>
<name>A0ABW5Q0G3_9BACI</name>
<dbReference type="RefSeq" id="WP_379561549.1">
    <property type="nucleotide sequence ID" value="NZ_JBHUMX010000019.1"/>
</dbReference>
<dbReference type="Proteomes" id="UP001597451">
    <property type="component" value="Unassembled WGS sequence"/>
</dbReference>